<dbReference type="Gene3D" id="2.60.120.560">
    <property type="entry name" value="Exo-inulinase, domain 1"/>
    <property type="match status" value="1"/>
</dbReference>
<keyword evidence="3 5" id="KW-0378">Hydrolase</keyword>
<protein>
    <recommendedName>
        <fullName evidence="2">beta-fructofuranosidase</fullName>
        <ecNumber evidence="2">3.2.1.26</ecNumber>
    </recommendedName>
</protein>
<dbReference type="RefSeq" id="WP_266348289.1">
    <property type="nucleotide sequence ID" value="NZ_JAPKNG010000002.1"/>
</dbReference>
<organism evidence="8 9">
    <name type="scientific">Kaistia dalseonensis</name>
    <dbReference type="NCBI Taxonomy" id="410840"/>
    <lineage>
        <taxon>Bacteria</taxon>
        <taxon>Pseudomonadati</taxon>
        <taxon>Pseudomonadota</taxon>
        <taxon>Alphaproteobacteria</taxon>
        <taxon>Hyphomicrobiales</taxon>
        <taxon>Kaistiaceae</taxon>
        <taxon>Kaistia</taxon>
    </lineage>
</organism>
<reference evidence="8 9" key="1">
    <citation type="submission" date="2023-07" db="EMBL/GenBank/DDBJ databases">
        <title>Genomic Encyclopedia of Type Strains, Phase IV (KMG-IV): sequencing the most valuable type-strain genomes for metagenomic binning, comparative biology and taxonomic classification.</title>
        <authorList>
            <person name="Goeker M."/>
        </authorList>
    </citation>
    <scope>NUCLEOTIDE SEQUENCE [LARGE SCALE GENOMIC DNA]</scope>
    <source>
        <strain evidence="8 9">B6-8</strain>
    </source>
</reference>
<feature type="domain" description="Glycosyl hydrolase family 32 N-terminal" evidence="6">
    <location>
        <begin position="106"/>
        <end position="409"/>
    </location>
</feature>
<dbReference type="Pfam" id="PF00251">
    <property type="entry name" value="Glyco_hydro_32N"/>
    <property type="match status" value="1"/>
</dbReference>
<comment type="caution">
    <text evidence="8">The sequence shown here is derived from an EMBL/GenBank/DDBJ whole genome shotgun (WGS) entry which is preliminary data.</text>
</comment>
<dbReference type="SMART" id="SM00640">
    <property type="entry name" value="Glyco_32"/>
    <property type="match status" value="1"/>
</dbReference>
<comment type="similarity">
    <text evidence="1 5">Belongs to the glycosyl hydrolase 32 family.</text>
</comment>
<dbReference type="Proteomes" id="UP001241603">
    <property type="component" value="Unassembled WGS sequence"/>
</dbReference>
<proteinExistence type="inferred from homology"/>
<dbReference type="PANTHER" id="PTHR43101">
    <property type="entry name" value="BETA-FRUCTOSIDASE"/>
    <property type="match status" value="1"/>
</dbReference>
<dbReference type="InterPro" id="IPR051214">
    <property type="entry name" value="GH32_Enzymes"/>
</dbReference>
<dbReference type="Pfam" id="PF08244">
    <property type="entry name" value="Glyco_hydro_32C"/>
    <property type="match status" value="1"/>
</dbReference>
<dbReference type="InterPro" id="IPR013189">
    <property type="entry name" value="Glyco_hydro_32_C"/>
</dbReference>
<accession>A0ABU0H4W6</accession>
<dbReference type="GO" id="GO:0004564">
    <property type="term" value="F:beta-fructofuranosidase activity"/>
    <property type="evidence" value="ECO:0007669"/>
    <property type="project" value="UniProtKB-EC"/>
</dbReference>
<keyword evidence="9" id="KW-1185">Reference proteome</keyword>
<evidence type="ECO:0000313" key="8">
    <source>
        <dbReference type="EMBL" id="MDQ0437362.1"/>
    </source>
</evidence>
<name>A0ABU0H4W6_9HYPH</name>
<dbReference type="InterPro" id="IPR013320">
    <property type="entry name" value="ConA-like_dom_sf"/>
</dbReference>
<evidence type="ECO:0000259" key="6">
    <source>
        <dbReference type="Pfam" id="PF00251"/>
    </source>
</evidence>
<dbReference type="EMBL" id="JAUSVO010000002">
    <property type="protein sequence ID" value="MDQ0437362.1"/>
    <property type="molecule type" value="Genomic_DNA"/>
</dbReference>
<gene>
    <name evidence="8" type="ORF">QO014_001747</name>
</gene>
<keyword evidence="4 5" id="KW-0326">Glycosidase</keyword>
<dbReference type="InterPro" id="IPR023296">
    <property type="entry name" value="Glyco_hydro_beta-prop_sf"/>
</dbReference>
<evidence type="ECO:0000256" key="2">
    <source>
        <dbReference type="ARBA" id="ARBA00012758"/>
    </source>
</evidence>
<evidence type="ECO:0000256" key="3">
    <source>
        <dbReference type="ARBA" id="ARBA00022801"/>
    </source>
</evidence>
<dbReference type="InterPro" id="IPR013148">
    <property type="entry name" value="Glyco_hydro_32_N"/>
</dbReference>
<dbReference type="InterPro" id="IPR001362">
    <property type="entry name" value="Glyco_hydro_32"/>
</dbReference>
<evidence type="ECO:0000256" key="5">
    <source>
        <dbReference type="RuleBase" id="RU362110"/>
    </source>
</evidence>
<sequence length="554" mass="61796">MTELKFPLAAGEVLHVFQKPVDKVSPSHVSLTGAAEADLFGPPSDDFTRTTYETSASGEATLCWDEASTVVSLAYAFDPARVRENGIRVLWTTEANRTGAARHKLHLKTPFGWMNDPNGLCEADGLTHLFYQHYPHSQRWNTMHWGHAVSRNGTDWVHQPVFLLPRNELLADDKNGGVFSGSAMPLPDGRLRVFYTDREDDRLPNWEWQMTAVSDDWIDVGPSTPVITAAPDLPGYRKDFRDPYVFRGPDGRWKMLLGGGDDAAALVLLYDTADPQGASNWEFVGVLHREPSQQKLPAECPCMVALDSEGAGLHVLIFGLLGSRDEITRRRNITLAIVGRFDGRTFEPIQREEMDFGTDCYAFQGIVGADGPYGIAWAANWTDVFKERDFPSAMTFPRRLVWRNGRLATPPIDAVATLRTVLASENLAEAASPVSLEDGLGEIELAWAEPGTPFKLAFRHPTHAIELGYDGSTLELHFKPPGSRPVPRYTIEDIKPETLRIFVDIGLIEIYVDDGRWCLTKRIESDEPVSAIELDTLGRPPAHARLWQLRPQRA</sequence>
<dbReference type="EC" id="3.2.1.26" evidence="2"/>
<evidence type="ECO:0000256" key="4">
    <source>
        <dbReference type="ARBA" id="ARBA00023295"/>
    </source>
</evidence>
<dbReference type="SUPFAM" id="SSF49899">
    <property type="entry name" value="Concanavalin A-like lectins/glucanases"/>
    <property type="match status" value="1"/>
</dbReference>
<evidence type="ECO:0000256" key="1">
    <source>
        <dbReference type="ARBA" id="ARBA00009902"/>
    </source>
</evidence>
<dbReference type="SUPFAM" id="SSF75005">
    <property type="entry name" value="Arabinanase/levansucrase/invertase"/>
    <property type="match status" value="1"/>
</dbReference>
<evidence type="ECO:0000259" key="7">
    <source>
        <dbReference type="Pfam" id="PF08244"/>
    </source>
</evidence>
<dbReference type="PANTHER" id="PTHR43101:SF1">
    <property type="entry name" value="BETA-FRUCTOSIDASE"/>
    <property type="match status" value="1"/>
</dbReference>
<feature type="domain" description="Glycosyl hydrolase family 32 C-terminal" evidence="7">
    <location>
        <begin position="496"/>
        <end position="528"/>
    </location>
</feature>
<dbReference type="Gene3D" id="2.115.10.20">
    <property type="entry name" value="Glycosyl hydrolase domain, family 43"/>
    <property type="match status" value="1"/>
</dbReference>
<evidence type="ECO:0000313" key="9">
    <source>
        <dbReference type="Proteomes" id="UP001241603"/>
    </source>
</evidence>